<name>A0ABZ0B9S6_9SPHN</name>
<keyword evidence="3" id="KW-1185">Reference proteome</keyword>
<proteinExistence type="predicted"/>
<dbReference type="InterPro" id="IPR041667">
    <property type="entry name" value="Cupin_8"/>
</dbReference>
<dbReference type="PANTHER" id="PTHR12461:SF105">
    <property type="entry name" value="HYPOXIA-INDUCIBLE FACTOR 1-ALPHA INHIBITOR"/>
    <property type="match status" value="1"/>
</dbReference>
<dbReference type="SUPFAM" id="SSF51197">
    <property type="entry name" value="Clavaminate synthase-like"/>
    <property type="match status" value="1"/>
</dbReference>
<dbReference type="Pfam" id="PF13621">
    <property type="entry name" value="Cupin_8"/>
    <property type="match status" value="1"/>
</dbReference>
<evidence type="ECO:0000259" key="1">
    <source>
        <dbReference type="PROSITE" id="PS51184"/>
    </source>
</evidence>
<reference evidence="2 3" key="1">
    <citation type="submission" date="2023-09" db="EMBL/GenBank/DDBJ databases">
        <authorList>
            <person name="Rey-Velasco X."/>
        </authorList>
    </citation>
    <scope>NUCLEOTIDE SEQUENCE [LARGE SCALE GENOMIC DNA]</scope>
    <source>
        <strain evidence="2 3">W311</strain>
    </source>
</reference>
<dbReference type="PANTHER" id="PTHR12461">
    <property type="entry name" value="HYPOXIA-INDUCIBLE FACTOR 1 ALPHA INHIBITOR-RELATED"/>
    <property type="match status" value="1"/>
</dbReference>
<dbReference type="InterPro" id="IPR003347">
    <property type="entry name" value="JmjC_dom"/>
</dbReference>
<evidence type="ECO:0000313" key="2">
    <source>
        <dbReference type="EMBL" id="WNO54033.1"/>
    </source>
</evidence>
<dbReference type="EMBL" id="CP135076">
    <property type="protein sequence ID" value="WNO54033.1"/>
    <property type="molecule type" value="Genomic_DNA"/>
</dbReference>
<dbReference type="RefSeq" id="WP_313916091.1">
    <property type="nucleotide sequence ID" value="NZ_CP135076.1"/>
</dbReference>
<evidence type="ECO:0000313" key="3">
    <source>
        <dbReference type="Proteomes" id="UP001302249"/>
    </source>
</evidence>
<feature type="domain" description="JmjC" evidence="1">
    <location>
        <begin position="94"/>
        <end position="265"/>
    </location>
</feature>
<accession>A0ABZ0B9S6</accession>
<dbReference type="Proteomes" id="UP001302249">
    <property type="component" value="Chromosome"/>
</dbReference>
<protein>
    <submittedName>
        <fullName evidence="2">Cupin-like domain-containing protein</fullName>
    </submittedName>
</protein>
<organism evidence="2 3">
    <name type="scientific">Stakelama saccharophila</name>
    <dbReference type="NCBI Taxonomy" id="3075605"/>
    <lineage>
        <taxon>Bacteria</taxon>
        <taxon>Pseudomonadati</taxon>
        <taxon>Pseudomonadota</taxon>
        <taxon>Alphaproteobacteria</taxon>
        <taxon>Sphingomonadales</taxon>
        <taxon>Sphingomonadaceae</taxon>
        <taxon>Stakelama</taxon>
    </lineage>
</organism>
<sequence length="331" mass="36653">MKERDAVDSETFDREIASGYEPVLLRGQVADWPAVRAGANGHDALAAYINRFAGGAPTDVLIGPPDIEGRFFYSGDMRGVNFDKRPAPLPALVAELLKLRGVERPPSVYASAAAAQTHLPGWPEENPLGLPMGEAVARLWIGNATQVATHYDMSSNLACVVAGKRRFTLFPPEQLVNLYVGPLDRTIAGAPVSMVDPDQPDIERYPHFAEALDHARIAELEPGDALFIPAIWWHHVRAFDTVNVLVNYWQQRDQAKSPFLTLLHAMVSLRDLDPALKRAWRAWFDHYVFGDDADHAADHLPEDVRGIAGPDSPERTEQMRRFLIASLNAGR</sequence>
<dbReference type="SMART" id="SM00558">
    <property type="entry name" value="JmjC"/>
    <property type="match status" value="1"/>
</dbReference>
<dbReference type="PROSITE" id="PS51184">
    <property type="entry name" value="JMJC"/>
    <property type="match status" value="1"/>
</dbReference>
<dbReference type="InterPro" id="IPR014710">
    <property type="entry name" value="RmlC-like_jellyroll"/>
</dbReference>
<gene>
    <name evidence="2" type="ORF">RPR59_01890</name>
</gene>
<dbReference type="Gene3D" id="2.60.120.10">
    <property type="entry name" value="Jelly Rolls"/>
    <property type="match status" value="1"/>
</dbReference>